<accession>A0A8S5U9N1</accession>
<proteinExistence type="predicted"/>
<evidence type="ECO:0000313" key="1">
    <source>
        <dbReference type="EMBL" id="DAF91086.1"/>
    </source>
</evidence>
<name>A0A8S5U9N1_9CAUD</name>
<organism evidence="1">
    <name type="scientific">Siphoviridae sp. ct7aK2</name>
    <dbReference type="NCBI Taxonomy" id="2825351"/>
    <lineage>
        <taxon>Viruses</taxon>
        <taxon>Duplodnaviria</taxon>
        <taxon>Heunggongvirae</taxon>
        <taxon>Uroviricota</taxon>
        <taxon>Caudoviricetes</taxon>
    </lineage>
</organism>
<sequence>MEKERLNEANRLNKLIEEHEKALYCFEYDANESINDMRESEGLEKLPPEYKSTNPKLIIEFDELDEDWYRRQLPIPMVLSDVLVDTIKVAIKENLSKLKSEFEKL</sequence>
<protein>
    <submittedName>
        <fullName evidence="1">Uncharacterized protein</fullName>
    </submittedName>
</protein>
<dbReference type="EMBL" id="BK016044">
    <property type="protein sequence ID" value="DAF91086.1"/>
    <property type="molecule type" value="Genomic_DNA"/>
</dbReference>
<reference evidence="1" key="1">
    <citation type="journal article" date="2021" name="Proc. Natl. Acad. Sci. U.S.A.">
        <title>A Catalog of Tens of Thousands of Viruses from Human Metagenomes Reveals Hidden Associations with Chronic Diseases.</title>
        <authorList>
            <person name="Tisza M.J."/>
            <person name="Buck C.B."/>
        </authorList>
    </citation>
    <scope>NUCLEOTIDE SEQUENCE</scope>
    <source>
        <strain evidence="1">Ct7aK2</strain>
    </source>
</reference>